<protein>
    <submittedName>
        <fullName evidence="8">1841_t:CDS:1</fullName>
    </submittedName>
</protein>
<dbReference type="SMART" id="SM00343">
    <property type="entry name" value="ZnF_C2HC"/>
    <property type="match status" value="4"/>
</dbReference>
<dbReference type="FunFam" id="4.10.60.10:FF:000091">
    <property type="entry name" value="Zinc finger CCHC-type-containing 9"/>
    <property type="match status" value="1"/>
</dbReference>
<dbReference type="InterPro" id="IPR042246">
    <property type="entry name" value="ZCCHC9"/>
</dbReference>
<reference evidence="8" key="1">
    <citation type="submission" date="2021-06" db="EMBL/GenBank/DDBJ databases">
        <authorList>
            <person name="Kallberg Y."/>
            <person name="Tangrot J."/>
            <person name="Rosling A."/>
        </authorList>
    </citation>
    <scope>NUCLEOTIDE SEQUENCE</scope>
    <source>
        <strain evidence="8">AZ414A</strain>
    </source>
</reference>
<dbReference type="OrthoDB" id="239865at2759"/>
<dbReference type="PROSITE" id="PS50158">
    <property type="entry name" value="ZF_CCHC"/>
    <property type="match status" value="3"/>
</dbReference>
<evidence type="ECO:0000256" key="5">
    <source>
        <dbReference type="PROSITE-ProRule" id="PRU00047"/>
    </source>
</evidence>
<dbReference type="Pfam" id="PF25377">
    <property type="entry name" value="DUF7886"/>
    <property type="match status" value="1"/>
</dbReference>
<keyword evidence="2" id="KW-0677">Repeat</keyword>
<sequence>MTRYTNLEKKKFEKAAGFNVSPLIPEQGKTQEVASKESEEKIEHKKKSPINNKKRTLDNEEINNIISVKEENNVKSERRRLRRIRERHSNTICYGCREQGHSVRDCPIAKEKGVGICYNCGSAEHTAKDCRRSSNANKYQYAKCFVCNEQGHLSSKCPKNEKGLYPNGGGCRFCGKVDHLAKDCTLKKEVSECSETLRLSSFLEDCLSLGCLKGFKHFEVYLRGREELLLRVYIDNNPIKLTEGCRRNYNSLSLVKSHNGEDYSNMNFLPSSPLDKELEKEESNHVFLIAGYAKYKCPYVWLRSNHKRLIQLQDNQKLETDNPLKLETIAAWNNQEVITLSLIPQSPENPFKVDHSYYDTLPLEECAVSTAFDEMNDAMNANTLEKSNPSSGISA</sequence>
<accession>A0A9N9AGR3</accession>
<evidence type="ECO:0000256" key="4">
    <source>
        <dbReference type="ARBA" id="ARBA00022833"/>
    </source>
</evidence>
<keyword evidence="9" id="KW-1185">Reference proteome</keyword>
<dbReference type="PANTHER" id="PTHR46242">
    <property type="entry name" value="ZINC FINGER CCHC DOMAIN-CONTAINING PROTEIN 9 ZCCHC9"/>
    <property type="match status" value="1"/>
</dbReference>
<dbReference type="GO" id="GO:0008270">
    <property type="term" value="F:zinc ion binding"/>
    <property type="evidence" value="ECO:0007669"/>
    <property type="project" value="UniProtKB-KW"/>
</dbReference>
<evidence type="ECO:0000313" key="9">
    <source>
        <dbReference type="Proteomes" id="UP000789706"/>
    </source>
</evidence>
<dbReference type="InterPro" id="IPR036875">
    <property type="entry name" value="Znf_CCHC_sf"/>
</dbReference>
<feature type="domain" description="CCHC-type" evidence="7">
    <location>
        <begin position="143"/>
        <end position="159"/>
    </location>
</feature>
<comment type="caution">
    <text evidence="8">The sequence shown here is derived from an EMBL/GenBank/DDBJ whole genome shotgun (WGS) entry which is preliminary data.</text>
</comment>
<name>A0A9N9AGR3_9GLOM</name>
<dbReference type="Proteomes" id="UP000789706">
    <property type="component" value="Unassembled WGS sequence"/>
</dbReference>
<dbReference type="GO" id="GO:0005730">
    <property type="term" value="C:nucleolus"/>
    <property type="evidence" value="ECO:0007669"/>
    <property type="project" value="TreeGrafter"/>
</dbReference>
<dbReference type="GO" id="GO:0003676">
    <property type="term" value="F:nucleic acid binding"/>
    <property type="evidence" value="ECO:0007669"/>
    <property type="project" value="InterPro"/>
</dbReference>
<keyword evidence="4" id="KW-0862">Zinc</keyword>
<feature type="domain" description="CCHC-type" evidence="7">
    <location>
        <begin position="117"/>
        <end position="132"/>
    </location>
</feature>
<dbReference type="SUPFAM" id="SSF57756">
    <property type="entry name" value="Retrovirus zinc finger-like domains"/>
    <property type="match status" value="2"/>
</dbReference>
<evidence type="ECO:0000256" key="1">
    <source>
        <dbReference type="ARBA" id="ARBA00022723"/>
    </source>
</evidence>
<feature type="domain" description="CCHC-type" evidence="7">
    <location>
        <begin position="93"/>
        <end position="107"/>
    </location>
</feature>
<keyword evidence="3 5" id="KW-0863">Zinc-finger</keyword>
<dbReference type="Pfam" id="PF00098">
    <property type="entry name" value="zf-CCHC"/>
    <property type="match status" value="3"/>
</dbReference>
<evidence type="ECO:0000259" key="7">
    <source>
        <dbReference type="PROSITE" id="PS50158"/>
    </source>
</evidence>
<evidence type="ECO:0000313" key="8">
    <source>
        <dbReference type="EMBL" id="CAG8529655.1"/>
    </source>
</evidence>
<evidence type="ECO:0000256" key="2">
    <source>
        <dbReference type="ARBA" id="ARBA00022737"/>
    </source>
</evidence>
<dbReference type="InterPro" id="IPR001878">
    <property type="entry name" value="Znf_CCHC"/>
</dbReference>
<keyword evidence="1" id="KW-0479">Metal-binding</keyword>
<evidence type="ECO:0000256" key="3">
    <source>
        <dbReference type="ARBA" id="ARBA00022771"/>
    </source>
</evidence>
<evidence type="ECO:0000256" key="6">
    <source>
        <dbReference type="SAM" id="MobiDB-lite"/>
    </source>
</evidence>
<organism evidence="8 9">
    <name type="scientific">Diversispora eburnea</name>
    <dbReference type="NCBI Taxonomy" id="1213867"/>
    <lineage>
        <taxon>Eukaryota</taxon>
        <taxon>Fungi</taxon>
        <taxon>Fungi incertae sedis</taxon>
        <taxon>Mucoromycota</taxon>
        <taxon>Glomeromycotina</taxon>
        <taxon>Glomeromycetes</taxon>
        <taxon>Diversisporales</taxon>
        <taxon>Diversisporaceae</taxon>
        <taxon>Diversispora</taxon>
    </lineage>
</organism>
<feature type="compositionally biased region" description="Basic and acidic residues" evidence="6">
    <location>
        <begin position="34"/>
        <end position="43"/>
    </location>
</feature>
<proteinExistence type="predicted"/>
<feature type="region of interest" description="Disordered" evidence="6">
    <location>
        <begin position="23"/>
        <end position="51"/>
    </location>
</feature>
<feature type="non-terminal residue" evidence="8">
    <location>
        <position position="1"/>
    </location>
</feature>
<dbReference type="PANTHER" id="PTHR46242:SF1">
    <property type="entry name" value="ZINC FINGER CCHC DOMAIN-CONTAINING PROTEIN 9"/>
    <property type="match status" value="1"/>
</dbReference>
<gene>
    <name evidence="8" type="ORF">DEBURN_LOCUS6074</name>
</gene>
<dbReference type="InterPro" id="IPR057208">
    <property type="entry name" value="DUF7886"/>
</dbReference>
<dbReference type="EMBL" id="CAJVPK010000590">
    <property type="protein sequence ID" value="CAG8529655.1"/>
    <property type="molecule type" value="Genomic_DNA"/>
</dbReference>
<dbReference type="Gene3D" id="4.10.60.10">
    <property type="entry name" value="Zinc finger, CCHC-type"/>
    <property type="match status" value="2"/>
</dbReference>
<dbReference type="AlphaFoldDB" id="A0A9N9AGR3"/>